<protein>
    <submittedName>
        <fullName evidence="1">FbpB family small basic protein</fullName>
    </submittedName>
</protein>
<keyword evidence="2" id="KW-1185">Reference proteome</keyword>
<dbReference type="EMBL" id="JAUIYO010000006">
    <property type="protein sequence ID" value="MFK2825982.1"/>
    <property type="molecule type" value="Genomic_DNA"/>
</dbReference>
<accession>A0ABW8I918</accession>
<dbReference type="Proteomes" id="UP001619911">
    <property type="component" value="Unassembled WGS sequence"/>
</dbReference>
<dbReference type="RefSeq" id="WP_404316857.1">
    <property type="nucleotide sequence ID" value="NZ_JAUIYO010000006.1"/>
</dbReference>
<dbReference type="Pfam" id="PF13040">
    <property type="entry name" value="Fur_reg_FbpB"/>
    <property type="match status" value="1"/>
</dbReference>
<organism evidence="1 2">
    <name type="scientific">Bacillus lumedeiriae</name>
    <dbReference type="NCBI Taxonomy" id="3058829"/>
    <lineage>
        <taxon>Bacteria</taxon>
        <taxon>Bacillati</taxon>
        <taxon>Bacillota</taxon>
        <taxon>Bacilli</taxon>
        <taxon>Bacillales</taxon>
        <taxon>Bacillaceae</taxon>
        <taxon>Bacillus</taxon>
    </lineage>
</organism>
<dbReference type="InterPro" id="IPR025004">
    <property type="entry name" value="SenN/SenS"/>
</dbReference>
<proteinExistence type="predicted"/>
<sequence length="51" mass="6393">MRKHLSFHQLIEKNKEEMMKDRFMMEKIETKLDKKHTDSEKKKQLVRTFIK</sequence>
<gene>
    <name evidence="1" type="ORF">QYG89_09940</name>
</gene>
<evidence type="ECO:0000313" key="2">
    <source>
        <dbReference type="Proteomes" id="UP001619911"/>
    </source>
</evidence>
<reference evidence="1 2" key="1">
    <citation type="submission" date="2023-07" db="EMBL/GenBank/DDBJ databases">
        <title>Bacillus lucianemedeirus sp. nov, a new species isolated from an immunobiological production facility.</title>
        <authorList>
            <person name="Costa L.V."/>
            <person name="Miranda R.V.S.L."/>
            <person name="Brandao M.L.L."/>
            <person name="Reis C.M.F."/>
            <person name="Frazao A.M."/>
            <person name="Cruz F.V."/>
            <person name="Baio P.V.P."/>
            <person name="Veras J.F.C."/>
            <person name="Ramos J.N."/>
            <person name="Vieira V."/>
        </authorList>
    </citation>
    <scope>NUCLEOTIDE SEQUENCE [LARGE SCALE GENOMIC DNA]</scope>
    <source>
        <strain evidence="1 2">B190/17</strain>
    </source>
</reference>
<comment type="caution">
    <text evidence="1">The sequence shown here is derived from an EMBL/GenBank/DDBJ whole genome shotgun (WGS) entry which is preliminary data.</text>
</comment>
<name>A0ABW8I918_9BACI</name>
<evidence type="ECO:0000313" key="1">
    <source>
        <dbReference type="EMBL" id="MFK2825982.1"/>
    </source>
</evidence>